<dbReference type="SUPFAM" id="SSF51161">
    <property type="entry name" value="Trimeric LpxA-like enzymes"/>
    <property type="match status" value="1"/>
</dbReference>
<comment type="catalytic activity">
    <reaction evidence="5">
        <text>L-serine + acetyl-CoA = O-acetyl-L-serine + CoA</text>
        <dbReference type="Rhea" id="RHEA:24560"/>
        <dbReference type="ChEBI" id="CHEBI:33384"/>
        <dbReference type="ChEBI" id="CHEBI:57287"/>
        <dbReference type="ChEBI" id="CHEBI:57288"/>
        <dbReference type="ChEBI" id="CHEBI:58340"/>
        <dbReference type="EC" id="2.3.1.30"/>
    </reaction>
</comment>
<evidence type="ECO:0000256" key="4">
    <source>
        <dbReference type="ARBA" id="ARBA00023315"/>
    </source>
</evidence>
<dbReference type="PIRSF" id="PIRSF000441">
    <property type="entry name" value="CysE"/>
    <property type="match status" value="1"/>
</dbReference>
<keyword evidence="4 5" id="KW-0012">Acyltransferase</keyword>
<gene>
    <name evidence="6" type="ORF">ABV298_03560</name>
</gene>
<dbReference type="PROSITE" id="PS00101">
    <property type="entry name" value="HEXAPEP_TRANSFERASES"/>
    <property type="match status" value="1"/>
</dbReference>
<dbReference type="EMBL" id="CP159289">
    <property type="protein sequence ID" value="XCH25518.1"/>
    <property type="molecule type" value="Genomic_DNA"/>
</dbReference>
<dbReference type="GO" id="GO:0009001">
    <property type="term" value="F:serine O-acetyltransferase activity"/>
    <property type="evidence" value="ECO:0007669"/>
    <property type="project" value="UniProtKB-EC"/>
</dbReference>
<dbReference type="GO" id="GO:0006535">
    <property type="term" value="P:cysteine biosynthetic process from serine"/>
    <property type="evidence" value="ECO:0007669"/>
    <property type="project" value="InterPro"/>
</dbReference>
<evidence type="ECO:0000256" key="5">
    <source>
        <dbReference type="PIRNR" id="PIRNR000441"/>
    </source>
</evidence>
<dbReference type="Gene3D" id="2.160.10.10">
    <property type="entry name" value="Hexapeptide repeat proteins"/>
    <property type="match status" value="1"/>
</dbReference>
<name>A0AAU8FMS8_9BACT</name>
<dbReference type="CDD" id="cd03354">
    <property type="entry name" value="LbH_SAT"/>
    <property type="match status" value="1"/>
</dbReference>
<dbReference type="InterPro" id="IPR005881">
    <property type="entry name" value="Ser_O-AcTrfase"/>
</dbReference>
<organism evidence="6">
    <name type="scientific">Dyadobacter sp. 676</name>
    <dbReference type="NCBI Taxonomy" id="3088362"/>
    <lineage>
        <taxon>Bacteria</taxon>
        <taxon>Pseudomonadati</taxon>
        <taxon>Bacteroidota</taxon>
        <taxon>Cytophagia</taxon>
        <taxon>Cytophagales</taxon>
        <taxon>Spirosomataceae</taxon>
        <taxon>Dyadobacter</taxon>
    </lineage>
</organism>
<dbReference type="InterPro" id="IPR018357">
    <property type="entry name" value="Hexapep_transf_CS"/>
</dbReference>
<sequence length="183" mass="19895">MGSKLKYDLFRSAGRTGTKAFLSRLLFNYPFRFIAFFRLSQKYSKSSPLGMLYRLLYRRYGVKYGIQIPLSVQIGKGLLLPHFGGIVVNSQCRIGDNCTLLHNVTIGNTKRGEKKGAPSIGNRVYIGPGAVIVGGIVVGDNVLIAPNSYVNLDVPSNSVVVGNPARVIAKESATEGYITNPVI</sequence>
<dbReference type="InterPro" id="IPR045304">
    <property type="entry name" value="LbH_SAT"/>
</dbReference>
<dbReference type="Pfam" id="PF00132">
    <property type="entry name" value="Hexapep"/>
    <property type="match status" value="1"/>
</dbReference>
<accession>A0AAU8FMS8</accession>
<keyword evidence="2 5" id="KW-0808">Transferase</keyword>
<dbReference type="AlphaFoldDB" id="A0AAU8FMS8"/>
<evidence type="ECO:0000256" key="3">
    <source>
        <dbReference type="ARBA" id="ARBA00022737"/>
    </source>
</evidence>
<dbReference type="GO" id="GO:0005737">
    <property type="term" value="C:cytoplasm"/>
    <property type="evidence" value="ECO:0007669"/>
    <property type="project" value="InterPro"/>
</dbReference>
<dbReference type="EC" id="2.3.1.30" evidence="5"/>
<comment type="similarity">
    <text evidence="1 5">Belongs to the transferase hexapeptide repeat family.</text>
</comment>
<evidence type="ECO:0000256" key="1">
    <source>
        <dbReference type="ARBA" id="ARBA00007274"/>
    </source>
</evidence>
<dbReference type="PANTHER" id="PTHR42811">
    <property type="entry name" value="SERINE ACETYLTRANSFERASE"/>
    <property type="match status" value="1"/>
</dbReference>
<evidence type="ECO:0000313" key="6">
    <source>
        <dbReference type="EMBL" id="XCH25518.1"/>
    </source>
</evidence>
<protein>
    <recommendedName>
        <fullName evidence="5">Serine acetyltransferase</fullName>
        <ecNumber evidence="5">2.3.1.30</ecNumber>
    </recommendedName>
</protein>
<dbReference type="RefSeq" id="WP_353720818.1">
    <property type="nucleotide sequence ID" value="NZ_CP159289.1"/>
</dbReference>
<evidence type="ECO:0000256" key="2">
    <source>
        <dbReference type="ARBA" id="ARBA00022679"/>
    </source>
</evidence>
<keyword evidence="3" id="KW-0677">Repeat</keyword>
<reference evidence="6" key="1">
    <citation type="submission" date="2024-06" db="EMBL/GenBank/DDBJ databases">
        <title>Sequencing and assembly of the genome of Dyadobacter sp. strain 676, a symbiont of Cyamopsis tetragonoloba.</title>
        <authorList>
            <person name="Guro P."/>
            <person name="Sazanova A."/>
            <person name="Kuznetsova I."/>
            <person name="Belimov A."/>
            <person name="Safronova V."/>
        </authorList>
    </citation>
    <scope>NUCLEOTIDE SEQUENCE</scope>
    <source>
        <strain evidence="6">676</strain>
    </source>
</reference>
<proteinExistence type="inferred from homology"/>
<dbReference type="InterPro" id="IPR011004">
    <property type="entry name" value="Trimer_LpxA-like_sf"/>
</dbReference>
<dbReference type="InterPro" id="IPR001451">
    <property type="entry name" value="Hexapep"/>
</dbReference>